<proteinExistence type="predicted"/>
<dbReference type="Proteomes" id="UP000245880">
    <property type="component" value="Unassembled WGS sequence"/>
</dbReference>
<sequence length="150" mass="17151">MITIKRTHSEDPDFPFLTNLLDQALCDLYNTRQEDYADYNRITDLPTVVLAYDGTEPIGCGCFKIHDSENIEIKRMYVLPQYRGRGLARTLLKELEQWALSLGYKRSILETGKKQTEAIALYTHLGYEPIAGYNAYDALEISTCFAKSLI</sequence>
<dbReference type="InterPro" id="IPR016181">
    <property type="entry name" value="Acyl_CoA_acyltransferase"/>
</dbReference>
<dbReference type="InterPro" id="IPR000182">
    <property type="entry name" value="GNAT_dom"/>
</dbReference>
<evidence type="ECO:0000313" key="4">
    <source>
        <dbReference type="EMBL" id="PWJ59524.1"/>
    </source>
</evidence>
<dbReference type="Pfam" id="PF00583">
    <property type="entry name" value="Acetyltransf_1"/>
    <property type="match status" value="1"/>
</dbReference>
<feature type="domain" description="N-acetyltransferase" evidence="3">
    <location>
        <begin position="2"/>
        <end position="150"/>
    </location>
</feature>
<dbReference type="SUPFAM" id="SSF55729">
    <property type="entry name" value="Acyl-CoA N-acyltransferases (Nat)"/>
    <property type="match status" value="1"/>
</dbReference>
<dbReference type="RefSeq" id="WP_109673384.1">
    <property type="nucleotide sequence ID" value="NZ_QGDT01000002.1"/>
</dbReference>
<dbReference type="InterPro" id="IPR050832">
    <property type="entry name" value="Bact_Acetyltransf"/>
</dbReference>
<evidence type="ECO:0000256" key="1">
    <source>
        <dbReference type="ARBA" id="ARBA00022679"/>
    </source>
</evidence>
<organism evidence="4 5">
    <name type="scientific">Dyadobacter jejuensis</name>
    <dbReference type="NCBI Taxonomy" id="1082580"/>
    <lineage>
        <taxon>Bacteria</taxon>
        <taxon>Pseudomonadati</taxon>
        <taxon>Bacteroidota</taxon>
        <taxon>Cytophagia</taxon>
        <taxon>Cytophagales</taxon>
        <taxon>Spirosomataceae</taxon>
        <taxon>Dyadobacter</taxon>
    </lineage>
</organism>
<evidence type="ECO:0000256" key="2">
    <source>
        <dbReference type="ARBA" id="ARBA00023315"/>
    </source>
</evidence>
<dbReference type="PANTHER" id="PTHR43877:SF2">
    <property type="entry name" value="AMINOALKYLPHOSPHONATE N-ACETYLTRANSFERASE-RELATED"/>
    <property type="match status" value="1"/>
</dbReference>
<comment type="caution">
    <text evidence="4">The sequence shown here is derived from an EMBL/GenBank/DDBJ whole genome shotgun (WGS) entry which is preliminary data.</text>
</comment>
<dbReference type="EMBL" id="QGDT01000002">
    <property type="protein sequence ID" value="PWJ59524.1"/>
    <property type="molecule type" value="Genomic_DNA"/>
</dbReference>
<gene>
    <name evidence="4" type="ORF">CLV98_102358</name>
</gene>
<protein>
    <submittedName>
        <fullName evidence="4">Acetyltransferase (GNAT) family protein</fullName>
    </submittedName>
</protein>
<reference evidence="4 5" key="1">
    <citation type="submission" date="2018-03" db="EMBL/GenBank/DDBJ databases">
        <title>Genomic Encyclopedia of Archaeal and Bacterial Type Strains, Phase II (KMG-II): from individual species to whole genera.</title>
        <authorList>
            <person name="Goeker M."/>
        </authorList>
    </citation>
    <scope>NUCLEOTIDE SEQUENCE [LARGE SCALE GENOMIC DNA]</scope>
    <source>
        <strain evidence="4 5">DSM 100346</strain>
    </source>
</reference>
<dbReference type="AlphaFoldDB" id="A0A316AQP4"/>
<evidence type="ECO:0000313" key="5">
    <source>
        <dbReference type="Proteomes" id="UP000245880"/>
    </source>
</evidence>
<dbReference type="PROSITE" id="PS51186">
    <property type="entry name" value="GNAT"/>
    <property type="match status" value="1"/>
</dbReference>
<dbReference type="OrthoDB" id="9803233at2"/>
<dbReference type="PANTHER" id="PTHR43877">
    <property type="entry name" value="AMINOALKYLPHOSPHONATE N-ACETYLTRANSFERASE-RELATED-RELATED"/>
    <property type="match status" value="1"/>
</dbReference>
<keyword evidence="2" id="KW-0012">Acyltransferase</keyword>
<accession>A0A316AQP4</accession>
<evidence type="ECO:0000259" key="3">
    <source>
        <dbReference type="PROSITE" id="PS51186"/>
    </source>
</evidence>
<keyword evidence="5" id="KW-1185">Reference proteome</keyword>
<dbReference type="GO" id="GO:0016747">
    <property type="term" value="F:acyltransferase activity, transferring groups other than amino-acyl groups"/>
    <property type="evidence" value="ECO:0007669"/>
    <property type="project" value="InterPro"/>
</dbReference>
<dbReference type="Gene3D" id="3.40.630.30">
    <property type="match status" value="1"/>
</dbReference>
<name>A0A316AQP4_9BACT</name>
<dbReference type="CDD" id="cd04301">
    <property type="entry name" value="NAT_SF"/>
    <property type="match status" value="1"/>
</dbReference>
<keyword evidence="1 4" id="KW-0808">Transferase</keyword>